<dbReference type="SUPFAM" id="SSF46785">
    <property type="entry name" value="Winged helix' DNA-binding domain"/>
    <property type="match status" value="1"/>
</dbReference>
<dbReference type="InterPro" id="IPR036390">
    <property type="entry name" value="WH_DNA-bd_sf"/>
</dbReference>
<dbReference type="InterPro" id="IPR036388">
    <property type="entry name" value="WH-like_DNA-bd_sf"/>
</dbReference>
<evidence type="ECO:0000313" key="3">
    <source>
        <dbReference type="EMBL" id="UUX35386.1"/>
    </source>
</evidence>
<dbReference type="Gene3D" id="1.10.10.10">
    <property type="entry name" value="Winged helix-like DNA-binding domain superfamily/Winged helix DNA-binding domain"/>
    <property type="match status" value="1"/>
</dbReference>
<dbReference type="Proteomes" id="UP001315967">
    <property type="component" value="Chromosome"/>
</dbReference>
<dbReference type="SMART" id="SM00418">
    <property type="entry name" value="HTH_ARSR"/>
    <property type="match status" value="1"/>
</dbReference>
<protein>
    <submittedName>
        <fullName evidence="3">Helix-turn-helix domain-containing protein</fullName>
    </submittedName>
</protein>
<keyword evidence="1" id="KW-0238">DNA-binding</keyword>
<sequence length="316" mass="36331">MELDLSTHSLKVYEALASQTRLDILNFIGPEEKSISEISEFLSLSNAIISRHVQQLEDAGIVSSIRGRRENRNKKLVSMNIDQARIVFPFRIYYPYDVHTLDVKLGQYIDFAVSPTCGLATTTHIIGDVDDERTFMHEERSQAELLWFKDGFVEYKIPNPLVNGQEPKLLDINLEIASEFPLSNNKWPSDISVYINDHLIGIHTVQGNYSDIRGRLNPDWWHEQFSQYGEILHIRINRFDTAFNGIYKSEISLNHLNLNAESFIRLKLAIDKNAVHKGGLTIFGKGFGNHEQNIALNLYYVNQSEKTYHTNDFNND</sequence>
<proteinExistence type="predicted"/>
<organism evidence="3 4">
    <name type="scientific">Fundicoccus culcitae</name>
    <dbReference type="NCBI Taxonomy" id="2969821"/>
    <lineage>
        <taxon>Bacteria</taxon>
        <taxon>Bacillati</taxon>
        <taxon>Bacillota</taxon>
        <taxon>Bacilli</taxon>
        <taxon>Lactobacillales</taxon>
        <taxon>Aerococcaceae</taxon>
        <taxon>Fundicoccus</taxon>
    </lineage>
</organism>
<evidence type="ECO:0000313" key="4">
    <source>
        <dbReference type="Proteomes" id="UP001315967"/>
    </source>
</evidence>
<dbReference type="InterPro" id="IPR001845">
    <property type="entry name" value="HTH_ArsR_DNA-bd_dom"/>
</dbReference>
<accession>A0ABY5P9V6</accession>
<reference evidence="3 4" key="1">
    <citation type="submission" date="2022-08" db="EMBL/GenBank/DDBJ databases">
        <title>Aerococcaceae sp. nov isolated from spoiled eye mask.</title>
        <authorList>
            <person name="Zhou G."/>
            <person name="Xie X.-B."/>
            <person name="Shi Q.-S."/>
            <person name="Wang Y.-S."/>
            <person name="Wen X."/>
            <person name="Peng H."/>
            <person name="Yang X.-J."/>
            <person name="Tao H.-B."/>
            <person name="Huang X.-M."/>
        </authorList>
    </citation>
    <scope>NUCLEOTIDE SEQUENCE [LARGE SCALE GENOMIC DNA]</scope>
    <source>
        <strain evidence="4">DM20194951</strain>
    </source>
</reference>
<gene>
    <name evidence="3" type="ORF">NRE15_07000</name>
</gene>
<dbReference type="EMBL" id="CP102453">
    <property type="protein sequence ID" value="UUX35386.1"/>
    <property type="molecule type" value="Genomic_DNA"/>
</dbReference>
<evidence type="ECO:0000256" key="1">
    <source>
        <dbReference type="ARBA" id="ARBA00023125"/>
    </source>
</evidence>
<feature type="domain" description="HTH arsR-type" evidence="2">
    <location>
        <begin position="11"/>
        <end position="93"/>
    </location>
</feature>
<name>A0ABY5P9V6_9LACT</name>
<dbReference type="RefSeq" id="WP_313794874.1">
    <property type="nucleotide sequence ID" value="NZ_CP102453.1"/>
</dbReference>
<dbReference type="CDD" id="cd00090">
    <property type="entry name" value="HTH_ARSR"/>
    <property type="match status" value="1"/>
</dbReference>
<dbReference type="InterPro" id="IPR011991">
    <property type="entry name" value="ArsR-like_HTH"/>
</dbReference>
<evidence type="ECO:0000259" key="2">
    <source>
        <dbReference type="SMART" id="SM00418"/>
    </source>
</evidence>
<dbReference type="Pfam" id="PF01022">
    <property type="entry name" value="HTH_5"/>
    <property type="match status" value="1"/>
</dbReference>
<keyword evidence="4" id="KW-1185">Reference proteome</keyword>